<dbReference type="PROSITE" id="PS51274">
    <property type="entry name" value="GATASE_COBBQ"/>
    <property type="match status" value="1"/>
</dbReference>
<dbReference type="Proteomes" id="UP001597112">
    <property type="component" value="Unassembled WGS sequence"/>
</dbReference>
<protein>
    <recommendedName>
        <fullName evidence="4">Cobyric acid synthase</fullName>
    </recommendedName>
</protein>
<sequence>MAFKPLMLAGTASNVGKSILTTAFCRIFRQDGFAPAPFKAQNMSLNSYATPDGYEIGRAQATQAEAAGIPCHTDMNPVLLKPNGNLSSQVILHGKPIGNQSAYDYFKKEGKDALFEEVKKSFTRLSSQYNPIVMEGAGSVAELNLKDKDIVNMRMAQFANAAVILVADIDRGGVFASVYGSVKLLPEHERKLIKGIIVNKFRGDARLFESGIKILEEITEVPVLGVVPHFRDIDIDEEDSVGLETRHEHAATNKTNVCVIRHPQLSNFTDFKIMEKLEGVQVYYTDDPSQVEQADIIILPGSKNTITDMQVLYDSGLATTIHQAYRAGKKVIGICGGYQMLGEEIHDPFRVESDKGSIKGLGLLPVKTILAQNKQTYQKKFRYRSNDTEVCNGYEIHMGTTEPIGDNQPVNYTKDGNTDGYFLHERCWGTYMHGIFDNPIILKDLFKEHNVTIPDTLHDTYKDAQYDALADWVRQSVDIDKVYNIMQK</sequence>
<comment type="function">
    <text evidence="4">Catalyzes amidations at positions B, D, E, and G on adenosylcobyrinic A,C-diamide. NH(2) groups are provided by glutamine, and one molecule of ATP is hydrogenolyzed for each amidation.</text>
</comment>
<gene>
    <name evidence="4" type="primary">cobQ</name>
    <name evidence="7" type="ORF">ACFQ21_07875</name>
</gene>
<dbReference type="Gene3D" id="3.40.50.300">
    <property type="entry name" value="P-loop containing nucleotide triphosphate hydrolases"/>
    <property type="match status" value="1"/>
</dbReference>
<evidence type="ECO:0000259" key="5">
    <source>
        <dbReference type="Pfam" id="PF01656"/>
    </source>
</evidence>
<comment type="pathway">
    <text evidence="1 4">Cofactor biosynthesis; adenosylcobalamin biosynthesis.</text>
</comment>
<feature type="active site" evidence="4">
    <location>
        <position position="433"/>
    </location>
</feature>
<dbReference type="EMBL" id="JBHTKA010000001">
    <property type="protein sequence ID" value="MFD0999220.1"/>
    <property type="molecule type" value="Genomic_DNA"/>
</dbReference>
<dbReference type="InterPro" id="IPR004459">
    <property type="entry name" value="CobQ_synth"/>
</dbReference>
<dbReference type="Pfam" id="PF07685">
    <property type="entry name" value="GATase_3"/>
    <property type="match status" value="1"/>
</dbReference>
<evidence type="ECO:0000313" key="7">
    <source>
        <dbReference type="EMBL" id="MFD0999220.1"/>
    </source>
</evidence>
<evidence type="ECO:0000256" key="4">
    <source>
        <dbReference type="HAMAP-Rule" id="MF_00028"/>
    </source>
</evidence>
<dbReference type="Pfam" id="PF01656">
    <property type="entry name" value="CbiA"/>
    <property type="match status" value="1"/>
</dbReference>
<dbReference type="NCBIfam" id="TIGR00313">
    <property type="entry name" value="cobQ"/>
    <property type="match status" value="1"/>
</dbReference>
<keyword evidence="8" id="KW-1185">Reference proteome</keyword>
<dbReference type="HAMAP" id="MF_00028">
    <property type="entry name" value="CobQ"/>
    <property type="match status" value="1"/>
</dbReference>
<dbReference type="CDD" id="cd01750">
    <property type="entry name" value="GATase1_CobQ"/>
    <property type="match status" value="1"/>
</dbReference>
<dbReference type="CDD" id="cd05389">
    <property type="entry name" value="CobQ_N"/>
    <property type="match status" value="1"/>
</dbReference>
<dbReference type="PANTHER" id="PTHR21343:SF1">
    <property type="entry name" value="COBYRIC ACID SYNTHASE"/>
    <property type="match status" value="1"/>
</dbReference>
<feature type="domain" description="CobB/CobQ-like glutamine amidotransferase" evidence="6">
    <location>
        <begin position="256"/>
        <end position="438"/>
    </location>
</feature>
<accession>A0ABW3JZ16</accession>
<comment type="caution">
    <text evidence="7">The sequence shown here is derived from an EMBL/GenBank/DDBJ whole genome shotgun (WGS) entry which is preliminary data.</text>
</comment>
<dbReference type="InterPro" id="IPR029062">
    <property type="entry name" value="Class_I_gatase-like"/>
</dbReference>
<evidence type="ECO:0000259" key="6">
    <source>
        <dbReference type="Pfam" id="PF07685"/>
    </source>
</evidence>
<dbReference type="PANTHER" id="PTHR21343">
    <property type="entry name" value="DETHIOBIOTIN SYNTHETASE"/>
    <property type="match status" value="1"/>
</dbReference>
<evidence type="ECO:0000256" key="3">
    <source>
        <dbReference type="ARBA" id="ARBA00022962"/>
    </source>
</evidence>
<dbReference type="SUPFAM" id="SSF52540">
    <property type="entry name" value="P-loop containing nucleoside triphosphate hydrolases"/>
    <property type="match status" value="1"/>
</dbReference>
<evidence type="ECO:0000256" key="2">
    <source>
        <dbReference type="ARBA" id="ARBA00022573"/>
    </source>
</evidence>
<dbReference type="SUPFAM" id="SSF52317">
    <property type="entry name" value="Class I glutamine amidotransferase-like"/>
    <property type="match status" value="1"/>
</dbReference>
<dbReference type="InterPro" id="IPR033949">
    <property type="entry name" value="CobQ_GATase1"/>
</dbReference>
<dbReference type="Gene3D" id="3.40.50.880">
    <property type="match status" value="1"/>
</dbReference>
<dbReference type="InterPro" id="IPR047045">
    <property type="entry name" value="CobQ_N"/>
</dbReference>
<name>A0ABW3JZ16_9BACT</name>
<keyword evidence="2 4" id="KW-0169">Cobalamin biosynthesis</keyword>
<reference evidence="8" key="1">
    <citation type="journal article" date="2019" name="Int. J. Syst. Evol. Microbiol.">
        <title>The Global Catalogue of Microorganisms (GCM) 10K type strain sequencing project: providing services to taxonomists for standard genome sequencing and annotation.</title>
        <authorList>
            <consortium name="The Broad Institute Genomics Platform"/>
            <consortium name="The Broad Institute Genome Sequencing Center for Infectious Disease"/>
            <person name="Wu L."/>
            <person name="Ma J."/>
        </authorList>
    </citation>
    <scope>NUCLEOTIDE SEQUENCE [LARGE SCALE GENOMIC DNA]</scope>
    <source>
        <strain evidence="8">CCUG 58938</strain>
    </source>
</reference>
<organism evidence="7 8">
    <name type="scientific">Ohtaekwangia kribbensis</name>
    <dbReference type="NCBI Taxonomy" id="688913"/>
    <lineage>
        <taxon>Bacteria</taxon>
        <taxon>Pseudomonadati</taxon>
        <taxon>Bacteroidota</taxon>
        <taxon>Cytophagia</taxon>
        <taxon>Cytophagales</taxon>
        <taxon>Fulvivirgaceae</taxon>
        <taxon>Ohtaekwangia</taxon>
    </lineage>
</organism>
<dbReference type="InterPro" id="IPR027417">
    <property type="entry name" value="P-loop_NTPase"/>
</dbReference>
<keyword evidence="3 4" id="KW-0315">Glutamine amidotransferase</keyword>
<dbReference type="InterPro" id="IPR002586">
    <property type="entry name" value="CobQ/CobB/MinD/ParA_Nub-bd_dom"/>
</dbReference>
<feature type="active site" description="Nucleophile" evidence="4">
    <location>
        <position position="335"/>
    </location>
</feature>
<evidence type="ECO:0000313" key="8">
    <source>
        <dbReference type="Proteomes" id="UP001597112"/>
    </source>
</evidence>
<feature type="domain" description="CobQ/CobB/MinD/ParA nucleotide binding" evidence="5">
    <location>
        <begin position="6"/>
        <end position="233"/>
    </location>
</feature>
<dbReference type="RefSeq" id="WP_377577278.1">
    <property type="nucleotide sequence ID" value="NZ_JBHTKA010000001.1"/>
</dbReference>
<dbReference type="InterPro" id="IPR011698">
    <property type="entry name" value="GATase_3"/>
</dbReference>
<proteinExistence type="inferred from homology"/>
<comment type="similarity">
    <text evidence="4">Belongs to the CobB/CobQ family. CobQ subfamily.</text>
</comment>
<evidence type="ECO:0000256" key="1">
    <source>
        <dbReference type="ARBA" id="ARBA00004953"/>
    </source>
</evidence>
<dbReference type="NCBIfam" id="NF001989">
    <property type="entry name" value="PRK00784.1"/>
    <property type="match status" value="1"/>
</dbReference>